<dbReference type="Proteomes" id="UP000029096">
    <property type="component" value="Unassembled WGS sequence"/>
</dbReference>
<sequence length="37" mass="3982">MFDGWVSNMTCDATPHPADTGSGRNEQARQSPYLAVA</sequence>
<accession>A0A086ZGB8</accession>
<evidence type="ECO:0000313" key="2">
    <source>
        <dbReference type="EMBL" id="KFI45568.1"/>
    </source>
</evidence>
<evidence type="ECO:0000256" key="1">
    <source>
        <dbReference type="SAM" id="MobiDB-lite"/>
    </source>
</evidence>
<feature type="region of interest" description="Disordered" evidence="1">
    <location>
        <begin position="1"/>
        <end position="37"/>
    </location>
</feature>
<dbReference type="STRING" id="1437606.BBOH_1020"/>
<keyword evidence="3" id="KW-1185">Reference proteome</keyword>
<comment type="caution">
    <text evidence="2">The sequence shown here is derived from an EMBL/GenBank/DDBJ whole genome shotgun (WGS) entry which is preliminary data.</text>
</comment>
<dbReference type="AlphaFoldDB" id="A0A086ZGB8"/>
<proteinExistence type="predicted"/>
<dbReference type="EMBL" id="JGYP01000002">
    <property type="protein sequence ID" value="KFI45568.1"/>
    <property type="molecule type" value="Genomic_DNA"/>
</dbReference>
<evidence type="ECO:0000313" key="3">
    <source>
        <dbReference type="Proteomes" id="UP000029096"/>
    </source>
</evidence>
<protein>
    <submittedName>
        <fullName evidence="2">Uncharacterized protein</fullName>
    </submittedName>
</protein>
<organism evidence="2 3">
    <name type="scientific">Bifidobacterium bohemicum DSM 22767</name>
    <dbReference type="NCBI Taxonomy" id="1437606"/>
    <lineage>
        <taxon>Bacteria</taxon>
        <taxon>Bacillati</taxon>
        <taxon>Actinomycetota</taxon>
        <taxon>Actinomycetes</taxon>
        <taxon>Bifidobacteriales</taxon>
        <taxon>Bifidobacteriaceae</taxon>
        <taxon>Bifidobacterium</taxon>
    </lineage>
</organism>
<name>A0A086ZGB8_9BIFI</name>
<reference evidence="2 3" key="1">
    <citation type="submission" date="2014-03" db="EMBL/GenBank/DDBJ databases">
        <title>Genomics of Bifidobacteria.</title>
        <authorList>
            <person name="Ventura M."/>
            <person name="Milani C."/>
            <person name="Lugli G.A."/>
        </authorList>
    </citation>
    <scope>NUCLEOTIDE SEQUENCE [LARGE SCALE GENOMIC DNA]</scope>
    <source>
        <strain evidence="2 3">DSM 22767</strain>
    </source>
</reference>
<gene>
    <name evidence="2" type="ORF">BBOH_1020</name>
</gene>